<keyword evidence="2" id="KW-1185">Reference proteome</keyword>
<dbReference type="Proteomes" id="UP000634136">
    <property type="component" value="Unassembled WGS sequence"/>
</dbReference>
<accession>A0A834SGS4</accession>
<evidence type="ECO:0000313" key="1">
    <source>
        <dbReference type="EMBL" id="KAF7802125.1"/>
    </source>
</evidence>
<proteinExistence type="predicted"/>
<dbReference type="EMBL" id="JAAIUW010000013">
    <property type="protein sequence ID" value="KAF7802125.1"/>
    <property type="molecule type" value="Genomic_DNA"/>
</dbReference>
<dbReference type="AlphaFoldDB" id="A0A834SGS4"/>
<sequence>MAIPIRASNPIGFTNTSDLIGFTDLRKKTFDWYFVSVSEIRPKFLIQKM</sequence>
<organism evidence="1 2">
    <name type="scientific">Senna tora</name>
    <dbReference type="NCBI Taxonomy" id="362788"/>
    <lineage>
        <taxon>Eukaryota</taxon>
        <taxon>Viridiplantae</taxon>
        <taxon>Streptophyta</taxon>
        <taxon>Embryophyta</taxon>
        <taxon>Tracheophyta</taxon>
        <taxon>Spermatophyta</taxon>
        <taxon>Magnoliopsida</taxon>
        <taxon>eudicotyledons</taxon>
        <taxon>Gunneridae</taxon>
        <taxon>Pentapetalae</taxon>
        <taxon>rosids</taxon>
        <taxon>fabids</taxon>
        <taxon>Fabales</taxon>
        <taxon>Fabaceae</taxon>
        <taxon>Caesalpinioideae</taxon>
        <taxon>Cassia clade</taxon>
        <taxon>Senna</taxon>
    </lineage>
</organism>
<reference evidence="1" key="1">
    <citation type="submission" date="2020-09" db="EMBL/GenBank/DDBJ databases">
        <title>Genome-Enabled Discovery of Anthraquinone Biosynthesis in Senna tora.</title>
        <authorList>
            <person name="Kang S.-H."/>
            <person name="Pandey R.P."/>
            <person name="Lee C.-M."/>
            <person name="Sim J.-S."/>
            <person name="Jeong J.-T."/>
            <person name="Choi B.-S."/>
            <person name="Jung M."/>
            <person name="Ginzburg D."/>
            <person name="Zhao K."/>
            <person name="Won S.Y."/>
            <person name="Oh T.-J."/>
            <person name="Yu Y."/>
            <person name="Kim N.-H."/>
            <person name="Lee O.R."/>
            <person name="Lee T.-H."/>
            <person name="Bashyal P."/>
            <person name="Kim T.-S."/>
            <person name="Lee W.-H."/>
            <person name="Kawkins C."/>
            <person name="Kim C.-K."/>
            <person name="Kim J.S."/>
            <person name="Ahn B.O."/>
            <person name="Rhee S.Y."/>
            <person name="Sohng J.K."/>
        </authorList>
    </citation>
    <scope>NUCLEOTIDE SEQUENCE</scope>
    <source>
        <tissue evidence="1">Leaf</tissue>
    </source>
</reference>
<comment type="caution">
    <text evidence="1">The sequence shown here is derived from an EMBL/GenBank/DDBJ whole genome shotgun (WGS) entry which is preliminary data.</text>
</comment>
<protein>
    <submittedName>
        <fullName evidence="1">Uncharacterized protein</fullName>
    </submittedName>
</protein>
<gene>
    <name evidence="1" type="ORF">G2W53_041236</name>
</gene>
<name>A0A834SGS4_9FABA</name>
<evidence type="ECO:0000313" key="2">
    <source>
        <dbReference type="Proteomes" id="UP000634136"/>
    </source>
</evidence>